<keyword evidence="9" id="KW-0406">Ion transport</keyword>
<sequence>MKISKDRLAAFTDAIVAIAATIMVLELTTPPQTNWQSLFAQWPTFIAYLISFSLIFIGWLNYYRGLDKVDYVGVKEFIWNGIWVFVLTLIPFVTRWVSEHPDKTLPEFLYCLMMFLWALIFQLMEHQVIKDFPEQNKEPTYSGWIKYTSFSCHILGMIVAFIMPIFSFLFIAFVVIIWTIGLVRIKED</sequence>
<evidence type="ECO:0000256" key="1">
    <source>
        <dbReference type="ARBA" id="ARBA00004141"/>
    </source>
</evidence>
<evidence type="ECO:0000256" key="5">
    <source>
        <dbReference type="ARBA" id="ARBA00022692"/>
    </source>
</evidence>
<organism evidence="14 15">
    <name type="scientific">Lactobacillus colini</name>
    <dbReference type="NCBI Taxonomy" id="1819254"/>
    <lineage>
        <taxon>Bacteria</taxon>
        <taxon>Bacillati</taxon>
        <taxon>Bacillota</taxon>
        <taxon>Bacilli</taxon>
        <taxon>Lactobacillales</taxon>
        <taxon>Lactobacillaceae</taxon>
        <taxon>Lactobacillus</taxon>
    </lineage>
</organism>
<evidence type="ECO:0000256" key="4">
    <source>
        <dbReference type="ARBA" id="ARBA00022538"/>
    </source>
</evidence>
<evidence type="ECO:0000256" key="3">
    <source>
        <dbReference type="ARBA" id="ARBA00022448"/>
    </source>
</evidence>
<feature type="transmembrane region" description="Helical" evidence="13">
    <location>
        <begin position="168"/>
        <end position="185"/>
    </location>
</feature>
<dbReference type="InterPro" id="IPR010617">
    <property type="entry name" value="TMEM175-like"/>
</dbReference>
<dbReference type="EMBL" id="JAGGLU010000002">
    <property type="protein sequence ID" value="MBP2057394.1"/>
    <property type="molecule type" value="Genomic_DNA"/>
</dbReference>
<comment type="subcellular location">
    <subcellularLocation>
        <location evidence="1">Membrane</location>
        <topology evidence="1">Multi-pass membrane protein</topology>
    </subcellularLocation>
</comment>
<evidence type="ECO:0000256" key="11">
    <source>
        <dbReference type="ARBA" id="ARBA00023303"/>
    </source>
</evidence>
<keyword evidence="11" id="KW-0407">Ion channel</keyword>
<proteinExistence type="inferred from homology"/>
<evidence type="ECO:0000256" key="8">
    <source>
        <dbReference type="ARBA" id="ARBA00022989"/>
    </source>
</evidence>
<feature type="transmembrane region" description="Helical" evidence="13">
    <location>
        <begin position="7"/>
        <end position="25"/>
    </location>
</feature>
<dbReference type="Proteomes" id="UP001519292">
    <property type="component" value="Unassembled WGS sequence"/>
</dbReference>
<evidence type="ECO:0000313" key="14">
    <source>
        <dbReference type="EMBL" id="MBP2057394.1"/>
    </source>
</evidence>
<gene>
    <name evidence="14" type="ORF">J2Z60_000558</name>
</gene>
<evidence type="ECO:0000256" key="13">
    <source>
        <dbReference type="SAM" id="Phobius"/>
    </source>
</evidence>
<keyword evidence="10 13" id="KW-0472">Membrane</keyword>
<dbReference type="Pfam" id="PF06736">
    <property type="entry name" value="TMEM175"/>
    <property type="match status" value="1"/>
</dbReference>
<comment type="catalytic activity">
    <reaction evidence="12">
        <text>K(+)(in) = K(+)(out)</text>
        <dbReference type="Rhea" id="RHEA:29463"/>
        <dbReference type="ChEBI" id="CHEBI:29103"/>
    </reaction>
</comment>
<keyword evidence="7" id="KW-0630">Potassium</keyword>
<comment type="caution">
    <text evidence="14">The sequence shown here is derived from an EMBL/GenBank/DDBJ whole genome shotgun (WGS) entry which is preliminary data.</text>
</comment>
<dbReference type="RefSeq" id="WP_209686141.1">
    <property type="nucleotide sequence ID" value="NZ_JAGGLU010000002.1"/>
</dbReference>
<keyword evidence="5 13" id="KW-0812">Transmembrane</keyword>
<comment type="similarity">
    <text evidence="2">Belongs to the TMEM175 family.</text>
</comment>
<keyword evidence="15" id="KW-1185">Reference proteome</keyword>
<reference evidence="14 15" key="1">
    <citation type="submission" date="2021-03" db="EMBL/GenBank/DDBJ databases">
        <title>Genomic Encyclopedia of Type Strains, Phase IV (KMG-IV): sequencing the most valuable type-strain genomes for metagenomic binning, comparative biology and taxonomic classification.</title>
        <authorList>
            <person name="Goeker M."/>
        </authorList>
    </citation>
    <scope>NUCLEOTIDE SEQUENCE [LARGE SCALE GENOMIC DNA]</scope>
    <source>
        <strain evidence="14 15">DSM 101872</strain>
    </source>
</reference>
<name>A0ABS4MDB4_9LACO</name>
<evidence type="ECO:0000256" key="12">
    <source>
        <dbReference type="ARBA" id="ARBA00034430"/>
    </source>
</evidence>
<feature type="transmembrane region" description="Helical" evidence="13">
    <location>
        <begin position="77"/>
        <end position="98"/>
    </location>
</feature>
<evidence type="ECO:0000256" key="7">
    <source>
        <dbReference type="ARBA" id="ARBA00022958"/>
    </source>
</evidence>
<keyword evidence="4" id="KW-0633">Potassium transport</keyword>
<evidence type="ECO:0000256" key="2">
    <source>
        <dbReference type="ARBA" id="ARBA00006920"/>
    </source>
</evidence>
<accession>A0ABS4MDB4</accession>
<evidence type="ECO:0000256" key="10">
    <source>
        <dbReference type="ARBA" id="ARBA00023136"/>
    </source>
</evidence>
<evidence type="ECO:0000313" key="15">
    <source>
        <dbReference type="Proteomes" id="UP001519292"/>
    </source>
</evidence>
<keyword evidence="6" id="KW-0631">Potassium channel</keyword>
<evidence type="ECO:0000256" key="6">
    <source>
        <dbReference type="ARBA" id="ARBA00022826"/>
    </source>
</evidence>
<feature type="transmembrane region" description="Helical" evidence="13">
    <location>
        <begin position="104"/>
        <end position="123"/>
    </location>
</feature>
<feature type="transmembrane region" description="Helical" evidence="13">
    <location>
        <begin position="45"/>
        <end position="65"/>
    </location>
</feature>
<protein>
    <submittedName>
        <fullName evidence="14">Membrane protein</fullName>
    </submittedName>
</protein>
<keyword evidence="8 13" id="KW-1133">Transmembrane helix</keyword>
<evidence type="ECO:0000256" key="9">
    <source>
        <dbReference type="ARBA" id="ARBA00023065"/>
    </source>
</evidence>
<keyword evidence="3" id="KW-0813">Transport</keyword>